<dbReference type="GO" id="GO:0015628">
    <property type="term" value="P:protein secretion by the type II secretion system"/>
    <property type="evidence" value="ECO:0007669"/>
    <property type="project" value="InterPro"/>
</dbReference>
<accession>A0A0W0VJP0</accession>
<dbReference type="EMBL" id="LNYK01000026">
    <property type="protein sequence ID" value="KTD20325.1"/>
    <property type="molecule type" value="Genomic_DNA"/>
</dbReference>
<dbReference type="NCBIfam" id="TIGR02532">
    <property type="entry name" value="IV_pilin_GFxxxE"/>
    <property type="match status" value="1"/>
</dbReference>
<dbReference type="Pfam" id="PF07963">
    <property type="entry name" value="N_methyl"/>
    <property type="match status" value="1"/>
</dbReference>
<keyword evidence="2" id="KW-1133">Transmembrane helix</keyword>
<dbReference type="Gene3D" id="3.30.700.10">
    <property type="entry name" value="Glycoprotein, Type 4 Pilin"/>
    <property type="match status" value="1"/>
</dbReference>
<evidence type="ECO:0000313" key="4">
    <source>
        <dbReference type="Proteomes" id="UP000054997"/>
    </source>
</evidence>
<evidence type="ECO:0000256" key="1">
    <source>
        <dbReference type="ARBA" id="ARBA00022481"/>
    </source>
</evidence>
<dbReference type="STRING" id="45068.Llon_1678"/>
<evidence type="ECO:0000313" key="3">
    <source>
        <dbReference type="EMBL" id="KTD20325.1"/>
    </source>
</evidence>
<proteinExistence type="predicted"/>
<evidence type="ECO:0000256" key="2">
    <source>
        <dbReference type="SAM" id="Phobius"/>
    </source>
</evidence>
<dbReference type="PATRIC" id="fig|45068.5.peg.1818"/>
<keyword evidence="2" id="KW-0472">Membrane</keyword>
<reference evidence="3 4" key="1">
    <citation type="submission" date="2015-11" db="EMBL/GenBank/DDBJ databases">
        <title>Genomic analysis of 38 Legionella species identifies large and diverse effector repertoires.</title>
        <authorList>
            <person name="Burstein D."/>
            <person name="Amaro F."/>
            <person name="Zusman T."/>
            <person name="Lifshitz Z."/>
            <person name="Cohen O."/>
            <person name="Gilbert J.A."/>
            <person name="Pupko T."/>
            <person name="Shuman H.A."/>
            <person name="Segal G."/>
        </authorList>
    </citation>
    <scope>NUCLEOTIDE SEQUENCE [LARGE SCALE GENOMIC DNA]</scope>
    <source>
        <strain evidence="3 4">ATCC 49505</strain>
    </source>
</reference>
<sequence>MPLCLTVLHIDNMKNKKSSSADIASRTNNSKLMLIAKQCRDKGFTLLEILLVSALIAVLLVVTVQTYDTSRQRANVEQAISDIKDIEIAIENYYLENGYKYPPNLAAIGMDGRLDPWGKPYNYLNIAELPEKGNDPQARKDKNLFPLNSDYDLYSMGADGKTKISLSEEASKDDVIRANNGSYIGLGSDY</sequence>
<dbReference type="InterPro" id="IPR045584">
    <property type="entry name" value="Pilin-like"/>
</dbReference>
<gene>
    <name evidence="3" type="primary">xcpT</name>
    <name evidence="3" type="ORF">Llon_1678</name>
</gene>
<keyword evidence="1" id="KW-0488">Methylation</keyword>
<keyword evidence="4" id="KW-1185">Reference proteome</keyword>
<dbReference type="InterPro" id="IPR000983">
    <property type="entry name" value="Bac_GSPG_pilin"/>
</dbReference>
<protein>
    <submittedName>
        <fullName evidence="3">Type II secretion system protein G</fullName>
    </submittedName>
</protein>
<dbReference type="PROSITE" id="PS00409">
    <property type="entry name" value="PROKAR_NTER_METHYL"/>
    <property type="match status" value="1"/>
</dbReference>
<dbReference type="SUPFAM" id="SSF54523">
    <property type="entry name" value="Pili subunits"/>
    <property type="match status" value="1"/>
</dbReference>
<organism evidence="3 4">
    <name type="scientific">Legionella londiniensis</name>
    <dbReference type="NCBI Taxonomy" id="45068"/>
    <lineage>
        <taxon>Bacteria</taxon>
        <taxon>Pseudomonadati</taxon>
        <taxon>Pseudomonadota</taxon>
        <taxon>Gammaproteobacteria</taxon>
        <taxon>Legionellales</taxon>
        <taxon>Legionellaceae</taxon>
        <taxon>Legionella</taxon>
    </lineage>
</organism>
<dbReference type="PRINTS" id="PR00813">
    <property type="entry name" value="BCTERIALGSPG"/>
</dbReference>
<comment type="caution">
    <text evidence="3">The sequence shown here is derived from an EMBL/GenBank/DDBJ whole genome shotgun (WGS) entry which is preliminary data.</text>
</comment>
<dbReference type="Proteomes" id="UP000054997">
    <property type="component" value="Unassembled WGS sequence"/>
</dbReference>
<dbReference type="InterPro" id="IPR012902">
    <property type="entry name" value="N_methyl_site"/>
</dbReference>
<dbReference type="GO" id="GO:0015627">
    <property type="term" value="C:type II protein secretion system complex"/>
    <property type="evidence" value="ECO:0007669"/>
    <property type="project" value="InterPro"/>
</dbReference>
<name>A0A0W0VJP0_9GAMM</name>
<dbReference type="AlphaFoldDB" id="A0A0W0VJP0"/>
<feature type="transmembrane region" description="Helical" evidence="2">
    <location>
        <begin position="43"/>
        <end position="64"/>
    </location>
</feature>
<keyword evidence="2" id="KW-0812">Transmembrane</keyword>